<dbReference type="Pfam" id="PF04972">
    <property type="entry name" value="BON"/>
    <property type="match status" value="1"/>
</dbReference>
<sequence length="88" mass="9631">MSVDRKHLSVAGRVATRCFDPGDLESAVYSALAHAGDLDPSYIFVTARGRDITLAGWVHLKAEVSRAEEITLRTNGVRKVHNELSPDL</sequence>
<dbReference type="InterPro" id="IPR007055">
    <property type="entry name" value="BON_dom"/>
</dbReference>
<feature type="domain" description="BON" evidence="1">
    <location>
        <begin position="20"/>
        <end position="88"/>
    </location>
</feature>
<dbReference type="Gene3D" id="3.30.1340.30">
    <property type="match status" value="1"/>
</dbReference>
<comment type="caution">
    <text evidence="2">The sequence shown here is derived from an EMBL/GenBank/DDBJ whole genome shotgun (WGS) entry which is preliminary data.</text>
</comment>
<organism evidence="2 3">
    <name type="scientific">Rhizobium hidalgonense</name>
    <dbReference type="NCBI Taxonomy" id="1538159"/>
    <lineage>
        <taxon>Bacteria</taxon>
        <taxon>Pseudomonadati</taxon>
        <taxon>Pseudomonadota</taxon>
        <taxon>Alphaproteobacteria</taxon>
        <taxon>Hyphomicrobiales</taxon>
        <taxon>Rhizobiaceae</taxon>
        <taxon>Rhizobium/Agrobacterium group</taxon>
        <taxon>Rhizobium</taxon>
    </lineage>
</organism>
<proteinExistence type="predicted"/>
<gene>
    <name evidence="2" type="ORF">CO674_23320</name>
</gene>
<evidence type="ECO:0000313" key="3">
    <source>
        <dbReference type="Proteomes" id="UP000219914"/>
    </source>
</evidence>
<protein>
    <recommendedName>
        <fullName evidence="1">BON domain-containing protein</fullName>
    </recommendedName>
</protein>
<keyword evidence="3" id="KW-1185">Reference proteome</keyword>
<dbReference type="PROSITE" id="PS50914">
    <property type="entry name" value="BON"/>
    <property type="match status" value="1"/>
</dbReference>
<name>A0ABX4JQH3_9HYPH</name>
<dbReference type="Proteomes" id="UP000219914">
    <property type="component" value="Unassembled WGS sequence"/>
</dbReference>
<dbReference type="RefSeq" id="WP_097536151.1">
    <property type="nucleotide sequence ID" value="NZ_JAVLSE010000028.1"/>
</dbReference>
<dbReference type="EMBL" id="NWSY01000019">
    <property type="protein sequence ID" value="PDT21198.1"/>
    <property type="molecule type" value="Genomic_DNA"/>
</dbReference>
<reference evidence="2 3" key="1">
    <citation type="submission" date="2017-09" db="EMBL/GenBank/DDBJ databases">
        <title>Comparative genomics of rhizobia isolated from Phaseolus vulgaris in China.</title>
        <authorList>
            <person name="Tong W."/>
        </authorList>
    </citation>
    <scope>NUCLEOTIDE SEQUENCE [LARGE SCALE GENOMIC DNA]</scope>
    <source>
        <strain evidence="2 3">FH14</strain>
    </source>
</reference>
<evidence type="ECO:0000313" key="2">
    <source>
        <dbReference type="EMBL" id="PDT21198.1"/>
    </source>
</evidence>
<accession>A0ABX4JQH3</accession>
<evidence type="ECO:0000259" key="1">
    <source>
        <dbReference type="PROSITE" id="PS50914"/>
    </source>
</evidence>